<proteinExistence type="predicted"/>
<dbReference type="Proteomes" id="UP000832011">
    <property type="component" value="Chromosome"/>
</dbReference>
<dbReference type="InterPro" id="IPR013589">
    <property type="entry name" value="Bac_transglu_N"/>
</dbReference>
<dbReference type="InterPro" id="IPR002931">
    <property type="entry name" value="Transglutaminase-like"/>
</dbReference>
<dbReference type="InterPro" id="IPR038765">
    <property type="entry name" value="Papain-like_cys_pep_sf"/>
</dbReference>
<evidence type="ECO:0000259" key="1">
    <source>
        <dbReference type="SMART" id="SM00460"/>
    </source>
</evidence>
<dbReference type="RefSeq" id="WP_058357942.1">
    <property type="nucleotide sequence ID" value="NZ_CABKVG010000010.1"/>
</dbReference>
<dbReference type="PANTHER" id="PTHR33490">
    <property type="entry name" value="BLR5614 PROTEIN-RELATED"/>
    <property type="match status" value="1"/>
</dbReference>
<dbReference type="Gene3D" id="3.10.620.30">
    <property type="match status" value="1"/>
</dbReference>
<dbReference type="SUPFAM" id="SSF54001">
    <property type="entry name" value="Cysteine proteinases"/>
    <property type="match status" value="1"/>
</dbReference>
<reference evidence="2 3" key="1">
    <citation type="journal article" date="2022" name="Res Sq">
        <title>Evolution of multicellular longitudinally dividing oral cavity symbionts (Neisseriaceae).</title>
        <authorList>
            <person name="Nyongesa S."/>
            <person name="Weber P."/>
            <person name="Bernet E."/>
            <person name="Pullido F."/>
            <person name="Nieckarz M."/>
            <person name="Delaby M."/>
            <person name="Nieves C."/>
            <person name="Viehboeck T."/>
            <person name="Krause N."/>
            <person name="Rivera-Millot A."/>
            <person name="Nakamura A."/>
            <person name="Vischer N."/>
            <person name="VanNieuwenhze M."/>
            <person name="Brun Y."/>
            <person name="Cava F."/>
            <person name="Bulgheresi S."/>
            <person name="Veyrier F."/>
        </authorList>
    </citation>
    <scope>NUCLEOTIDE SEQUENCE [LARGE SCALE GENOMIC DNA]</scope>
    <source>
        <strain evidence="2 3">SN4</strain>
    </source>
</reference>
<evidence type="ECO:0000313" key="3">
    <source>
        <dbReference type="Proteomes" id="UP000832011"/>
    </source>
</evidence>
<accession>A0ABY4DXY4</accession>
<dbReference type="SMART" id="SM00460">
    <property type="entry name" value="TGc"/>
    <property type="match status" value="1"/>
</dbReference>
<protein>
    <submittedName>
        <fullName evidence="2">Transglutaminase family protein</fullName>
    </submittedName>
</protein>
<dbReference type="EMBL" id="CP091511">
    <property type="protein sequence ID" value="UOO88376.1"/>
    <property type="molecule type" value="Genomic_DNA"/>
</dbReference>
<organism evidence="2 3">
    <name type="scientific">Vitreoscilla massiliensis</name>
    <dbReference type="NCBI Taxonomy" id="1689272"/>
    <lineage>
        <taxon>Bacteria</taxon>
        <taxon>Pseudomonadati</taxon>
        <taxon>Pseudomonadota</taxon>
        <taxon>Betaproteobacteria</taxon>
        <taxon>Neisseriales</taxon>
        <taxon>Neisseriaceae</taxon>
        <taxon>Vitreoscilla</taxon>
    </lineage>
</organism>
<feature type="domain" description="Transglutaminase-like" evidence="1">
    <location>
        <begin position="152"/>
        <end position="214"/>
    </location>
</feature>
<dbReference type="Pfam" id="PF08379">
    <property type="entry name" value="Bact_transglu_N"/>
    <property type="match status" value="1"/>
</dbReference>
<sequence length="260" mass="28918">MNITIHHNTTYFYEHFSKKSIQLIRMTPQNLAHQRVVFWQLNLPNTSSRGFDGFNNVCNLLTLQQPHQELSVLAQGEVHIDNGTEYQIDDSLPALMYLRQTELTEPDAAILAFCQGLQAASVADLQALSAAILVHMPYQTGITHVGSSAAEAFALQAGVCQDHTHVFLSCCRVLGIPARYVSGYIYTNSTDHLASHAWAEAYVDGKWYVFDVSNQHYAIQGHVQLAVGRDYNDAAPIRGVRQGGGLERMEFTVHVSTIDQ</sequence>
<gene>
    <name evidence="2" type="ORF">LVJ82_12950</name>
</gene>
<name>A0ABY4DXY4_9NEIS</name>
<evidence type="ECO:0000313" key="2">
    <source>
        <dbReference type="EMBL" id="UOO88376.1"/>
    </source>
</evidence>
<dbReference type="Pfam" id="PF01841">
    <property type="entry name" value="Transglut_core"/>
    <property type="match status" value="1"/>
</dbReference>
<keyword evidence="3" id="KW-1185">Reference proteome</keyword>
<dbReference type="PANTHER" id="PTHR33490:SF6">
    <property type="entry name" value="SLL1049 PROTEIN"/>
    <property type="match status" value="1"/>
</dbReference>